<protein>
    <recommendedName>
        <fullName evidence="3">Transposase</fullName>
    </recommendedName>
</protein>
<comment type="caution">
    <text evidence="1">The sequence shown here is derived from an EMBL/GenBank/DDBJ whole genome shotgun (WGS) entry which is preliminary data.</text>
</comment>
<evidence type="ECO:0008006" key="3">
    <source>
        <dbReference type="Google" id="ProtNLM"/>
    </source>
</evidence>
<reference evidence="1 2" key="1">
    <citation type="submission" date="2015-01" db="EMBL/GenBank/DDBJ databases">
        <title>Comparative genomics of the lactic acid bacteria isolated from the honey bee gut.</title>
        <authorList>
            <person name="Ellegaard K.M."/>
            <person name="Tamarit D."/>
            <person name="Javelind E."/>
            <person name="Olofsson T."/>
            <person name="Andersson S.G."/>
            <person name="Vasquez A."/>
        </authorList>
    </citation>
    <scope>NUCLEOTIDE SEQUENCE [LARGE SCALE GENOMIC DNA]</scope>
    <source>
        <strain evidence="1 2">Hma2</strain>
    </source>
</reference>
<dbReference type="EMBL" id="JXLH01000029">
    <property type="protein sequence ID" value="KJY54880.1"/>
    <property type="molecule type" value="Genomic_DNA"/>
</dbReference>
<proteinExistence type="predicted"/>
<dbReference type="Proteomes" id="UP000033612">
    <property type="component" value="Unassembled WGS sequence"/>
</dbReference>
<evidence type="ECO:0000313" key="1">
    <source>
        <dbReference type="EMBL" id="KJY54880.1"/>
    </source>
</evidence>
<dbReference type="RefSeq" id="WP_046332821.1">
    <property type="nucleotide sequence ID" value="NZ_JBHTBO010000012.1"/>
</dbReference>
<dbReference type="HOGENOM" id="CLU_027402_27_2_9"/>
<organism evidence="1 2">
    <name type="scientific">Lactobacillus kimbladii</name>
    <dbReference type="NCBI Taxonomy" id="1218506"/>
    <lineage>
        <taxon>Bacteria</taxon>
        <taxon>Bacillati</taxon>
        <taxon>Bacillota</taxon>
        <taxon>Bacilli</taxon>
        <taxon>Lactobacillales</taxon>
        <taxon>Lactobacillaceae</taxon>
        <taxon>Lactobacillus</taxon>
    </lineage>
</organism>
<name>A0A0F4L8D5_9LACO</name>
<accession>A0A0F4L8D5</accession>
<gene>
    <name evidence="1" type="ORF">JF75_18890</name>
</gene>
<dbReference type="AlphaFoldDB" id="A0A0F4L8D5"/>
<evidence type="ECO:0000313" key="2">
    <source>
        <dbReference type="Proteomes" id="UP000033612"/>
    </source>
</evidence>
<sequence>MSKLSKQDKIEIYHLWHDYQIGFTELSQRYRVGRTNISYLLALIDRHGLAILDQPYTAYTSNFKEQALKPNILSVPPLIVLSHL</sequence>
<keyword evidence="2" id="KW-1185">Reference proteome</keyword>
<dbReference type="OrthoDB" id="2328034at2"/>